<dbReference type="EnsemblProtists" id="EOD05663">
    <property type="protein sequence ID" value="EOD05663"/>
    <property type="gene ID" value="EMIHUDRAFT_359926"/>
</dbReference>
<evidence type="ECO:0000256" key="1">
    <source>
        <dbReference type="SAM" id="Phobius"/>
    </source>
</evidence>
<dbReference type="PaxDb" id="2903-EOD05663"/>
<dbReference type="PROSITE" id="PS50244">
    <property type="entry name" value="S5A_REDUCTASE"/>
    <property type="match status" value="1"/>
</dbReference>
<name>A0A0D3KJG0_EMIH1</name>
<dbReference type="InterPro" id="IPR010721">
    <property type="entry name" value="UstE-like"/>
</dbReference>
<dbReference type="EnsemblProtists" id="EOD35895">
    <property type="protein sequence ID" value="EOD35895"/>
    <property type="gene ID" value="EMIHUDRAFT_362901"/>
</dbReference>
<dbReference type="Pfam" id="PF06966">
    <property type="entry name" value="DUF1295"/>
    <property type="match status" value="1"/>
</dbReference>
<sequence length="230" mass="24250">MLAAGALTLRCSVPALAQAHALALVFYGLRLNLFLLYRELALPEEIHQMKKREASFAGRLKRAPVILGCSALYYLMAAPLRISAVAPTSGPAAAALVACSFLGFGIAALGDTIKTYVKAKEGKGYLVTSGPFRYLRHPNYTGELFGWTASALLGALVALSQGASFARSVLPWLIGSAVGWVGILFVLAGEAAAGLEKKQKAKYGGTPKYEEWVQGSWAGPVIAMGGSTDK</sequence>
<feature type="transmembrane region" description="Helical" evidence="1">
    <location>
        <begin position="27"/>
        <end position="43"/>
    </location>
</feature>
<dbReference type="Proteomes" id="UP000013827">
    <property type="component" value="Unassembled WGS sequence"/>
</dbReference>
<feature type="transmembrane region" description="Helical" evidence="1">
    <location>
        <begin position="169"/>
        <end position="193"/>
    </location>
</feature>
<proteinExistence type="predicted"/>
<reference evidence="2" key="2">
    <citation type="submission" date="2024-10" db="UniProtKB">
        <authorList>
            <consortium name="EnsemblProtists"/>
        </authorList>
    </citation>
    <scope>IDENTIFICATION</scope>
</reference>
<reference evidence="3" key="1">
    <citation type="journal article" date="2013" name="Nature">
        <title>Pan genome of the phytoplankton Emiliania underpins its global distribution.</title>
        <authorList>
            <person name="Read B.A."/>
            <person name="Kegel J."/>
            <person name="Klute M.J."/>
            <person name="Kuo A."/>
            <person name="Lefebvre S.C."/>
            <person name="Maumus F."/>
            <person name="Mayer C."/>
            <person name="Miller J."/>
            <person name="Monier A."/>
            <person name="Salamov A."/>
            <person name="Young J."/>
            <person name="Aguilar M."/>
            <person name="Claverie J.M."/>
            <person name="Frickenhaus S."/>
            <person name="Gonzalez K."/>
            <person name="Herman E.K."/>
            <person name="Lin Y.C."/>
            <person name="Napier J."/>
            <person name="Ogata H."/>
            <person name="Sarno A.F."/>
            <person name="Shmutz J."/>
            <person name="Schroeder D."/>
            <person name="de Vargas C."/>
            <person name="Verret F."/>
            <person name="von Dassow P."/>
            <person name="Valentin K."/>
            <person name="Van de Peer Y."/>
            <person name="Wheeler G."/>
            <person name="Dacks J.B."/>
            <person name="Delwiche C.F."/>
            <person name="Dyhrman S.T."/>
            <person name="Glockner G."/>
            <person name="John U."/>
            <person name="Richards T."/>
            <person name="Worden A.Z."/>
            <person name="Zhang X."/>
            <person name="Grigoriev I.V."/>
            <person name="Allen A.E."/>
            <person name="Bidle K."/>
            <person name="Borodovsky M."/>
            <person name="Bowler C."/>
            <person name="Brownlee C."/>
            <person name="Cock J.M."/>
            <person name="Elias M."/>
            <person name="Gladyshev V.N."/>
            <person name="Groth M."/>
            <person name="Guda C."/>
            <person name="Hadaegh A."/>
            <person name="Iglesias-Rodriguez M.D."/>
            <person name="Jenkins J."/>
            <person name="Jones B.M."/>
            <person name="Lawson T."/>
            <person name="Leese F."/>
            <person name="Lindquist E."/>
            <person name="Lobanov A."/>
            <person name="Lomsadze A."/>
            <person name="Malik S.B."/>
            <person name="Marsh M.E."/>
            <person name="Mackinder L."/>
            <person name="Mock T."/>
            <person name="Mueller-Roeber B."/>
            <person name="Pagarete A."/>
            <person name="Parker M."/>
            <person name="Probert I."/>
            <person name="Quesneville H."/>
            <person name="Raines C."/>
            <person name="Rensing S.A."/>
            <person name="Riano-Pachon D.M."/>
            <person name="Richier S."/>
            <person name="Rokitta S."/>
            <person name="Shiraiwa Y."/>
            <person name="Soanes D.M."/>
            <person name="van der Giezen M."/>
            <person name="Wahlund T.M."/>
            <person name="Williams B."/>
            <person name="Wilson W."/>
            <person name="Wolfe G."/>
            <person name="Wurch L.L."/>
        </authorList>
    </citation>
    <scope>NUCLEOTIDE SEQUENCE</scope>
</reference>
<evidence type="ECO:0000313" key="2">
    <source>
        <dbReference type="EnsemblProtists" id="EOD35895"/>
    </source>
</evidence>
<feature type="transmembrane region" description="Helical" evidence="1">
    <location>
        <begin position="64"/>
        <end position="86"/>
    </location>
</feature>
<dbReference type="GO" id="GO:0016020">
    <property type="term" value="C:membrane"/>
    <property type="evidence" value="ECO:0007669"/>
    <property type="project" value="TreeGrafter"/>
</dbReference>
<evidence type="ECO:0008006" key="4">
    <source>
        <dbReference type="Google" id="ProtNLM"/>
    </source>
</evidence>
<dbReference type="AlphaFoldDB" id="A0A0D3KJG0"/>
<organism evidence="2 3">
    <name type="scientific">Emiliania huxleyi (strain CCMP1516)</name>
    <dbReference type="NCBI Taxonomy" id="280463"/>
    <lineage>
        <taxon>Eukaryota</taxon>
        <taxon>Haptista</taxon>
        <taxon>Haptophyta</taxon>
        <taxon>Prymnesiophyceae</taxon>
        <taxon>Isochrysidales</taxon>
        <taxon>Noelaerhabdaceae</taxon>
        <taxon>Emiliania</taxon>
    </lineage>
</organism>
<dbReference type="RefSeq" id="XP_005758092.1">
    <property type="nucleotide sequence ID" value="XM_005758035.1"/>
</dbReference>
<dbReference type="KEGG" id="ehx:EMIHUDRAFT_359926"/>
<dbReference type="GeneID" id="17281166"/>
<keyword evidence="3" id="KW-1185">Reference proteome</keyword>
<keyword evidence="1" id="KW-0812">Transmembrane</keyword>
<dbReference type="RefSeq" id="XP_005788324.1">
    <property type="nucleotide sequence ID" value="XM_005788267.1"/>
</dbReference>
<dbReference type="eggNOG" id="ENOG502S3K5">
    <property type="taxonomic scope" value="Eukaryota"/>
</dbReference>
<dbReference type="Gene3D" id="1.20.120.1630">
    <property type="match status" value="1"/>
</dbReference>
<keyword evidence="1" id="KW-0472">Membrane</keyword>
<feature type="transmembrane region" description="Helical" evidence="1">
    <location>
        <begin position="144"/>
        <end position="163"/>
    </location>
</feature>
<dbReference type="HOGENOM" id="CLU_1206722_0_0_1"/>
<feature type="transmembrane region" description="Helical" evidence="1">
    <location>
        <begin position="92"/>
        <end position="110"/>
    </location>
</feature>
<evidence type="ECO:0000313" key="3">
    <source>
        <dbReference type="Proteomes" id="UP000013827"/>
    </source>
</evidence>
<accession>A0A0D3KJG0</accession>
<dbReference type="OMA" id="LGEIMHW"/>
<protein>
    <recommendedName>
        <fullName evidence="4">Steroid 5-alpha reductase C-terminal domain-containing protein</fullName>
    </recommendedName>
</protein>
<keyword evidence="1" id="KW-1133">Transmembrane helix</keyword>
<dbReference type="GeneID" id="17251755"/>
<dbReference type="KEGG" id="ehx:EMIHUDRAFT_362901"/>
<dbReference type="PANTHER" id="PTHR32251:SF15">
    <property type="entry name" value="3-OXO-5-ALPHA-STEROID 4-DEHYDROGENASE (DUF1295)"/>
    <property type="match status" value="1"/>
</dbReference>
<dbReference type="PANTHER" id="PTHR32251">
    <property type="entry name" value="3-OXO-5-ALPHA-STEROID 4-DEHYDROGENASE"/>
    <property type="match status" value="1"/>
</dbReference>